<dbReference type="CDD" id="cd12110">
    <property type="entry name" value="PHP_HisPPase_Hisj_like"/>
    <property type="match status" value="1"/>
</dbReference>
<dbReference type="NCBIfam" id="TIGR01856">
    <property type="entry name" value="hisJ_fam"/>
    <property type="match status" value="1"/>
</dbReference>
<evidence type="ECO:0000256" key="8">
    <source>
        <dbReference type="RuleBase" id="RU366003"/>
    </source>
</evidence>
<dbReference type="AlphaFoldDB" id="A0A9D1KEH9"/>
<keyword evidence="4 8" id="KW-0028">Amino-acid biosynthesis</keyword>
<dbReference type="PANTHER" id="PTHR21039:SF0">
    <property type="entry name" value="HISTIDINOL-PHOSPHATASE"/>
    <property type="match status" value="1"/>
</dbReference>
<name>A0A9D1KEH9_9FIRM</name>
<gene>
    <name evidence="10" type="ORF">IAB60_05330</name>
</gene>
<evidence type="ECO:0000256" key="4">
    <source>
        <dbReference type="ARBA" id="ARBA00022605"/>
    </source>
</evidence>
<evidence type="ECO:0000256" key="6">
    <source>
        <dbReference type="ARBA" id="ARBA00023102"/>
    </source>
</evidence>
<dbReference type="GO" id="GO:0000105">
    <property type="term" value="P:L-histidine biosynthetic process"/>
    <property type="evidence" value="ECO:0007669"/>
    <property type="project" value="UniProtKB-UniRule"/>
</dbReference>
<sequence>MIRADFHAHTTYCDGANSPREMVERAWEMGLTDFGISGHADFSFCEPGFGMSDAVLEQYREELLALREEYRGRMNVYIGIELDCLGPVQKAEYAIGSTHCVEKNGEIISVDDTAEFLEASVRRLWKGDWYAFVRDYYELEATVYDRTGCDWVGHFDLLTKFNEGFRYFDERCDEYLEPALAAMRKLNGQGLPFEINTGAMSRGYRSAPYPSHILLKELRQMGGRILISSDSHSANAIGYGFEKAERLAWECGFRSVLALRPEGGFREIPL</sequence>
<comment type="similarity">
    <text evidence="2 8">Belongs to the PHP hydrolase family. HisK subfamily.</text>
</comment>
<evidence type="ECO:0000259" key="9">
    <source>
        <dbReference type="SMART" id="SM00481"/>
    </source>
</evidence>
<reference evidence="10" key="1">
    <citation type="submission" date="2020-10" db="EMBL/GenBank/DDBJ databases">
        <authorList>
            <person name="Gilroy R."/>
        </authorList>
    </citation>
    <scope>NUCLEOTIDE SEQUENCE</scope>
    <source>
        <strain evidence="10">CHK123-3438</strain>
    </source>
</reference>
<dbReference type="InterPro" id="IPR016195">
    <property type="entry name" value="Pol/histidinol_Pase-like"/>
</dbReference>
<keyword evidence="5 8" id="KW-0378">Hydrolase</keyword>
<comment type="pathway">
    <text evidence="1 8">Amino-acid biosynthesis; L-histidine biosynthesis; L-histidine from 5-phospho-alpha-D-ribose 1-diphosphate: step 8/9.</text>
</comment>
<dbReference type="GO" id="GO:0005737">
    <property type="term" value="C:cytoplasm"/>
    <property type="evidence" value="ECO:0007669"/>
    <property type="project" value="TreeGrafter"/>
</dbReference>
<dbReference type="EMBL" id="DVKS01000088">
    <property type="protein sequence ID" value="HIT41518.1"/>
    <property type="molecule type" value="Genomic_DNA"/>
</dbReference>
<dbReference type="GO" id="GO:0004401">
    <property type="term" value="F:histidinol-phosphatase activity"/>
    <property type="evidence" value="ECO:0007669"/>
    <property type="project" value="UniProtKB-UniRule"/>
</dbReference>
<evidence type="ECO:0000256" key="2">
    <source>
        <dbReference type="ARBA" id="ARBA00009152"/>
    </source>
</evidence>
<dbReference type="InterPro" id="IPR010140">
    <property type="entry name" value="Histidinol_P_phosphatase_HisJ"/>
</dbReference>
<evidence type="ECO:0000313" key="11">
    <source>
        <dbReference type="Proteomes" id="UP000886860"/>
    </source>
</evidence>
<dbReference type="Gene3D" id="3.20.20.140">
    <property type="entry name" value="Metal-dependent hydrolases"/>
    <property type="match status" value="1"/>
</dbReference>
<proteinExistence type="inferred from homology"/>
<organism evidence="10 11">
    <name type="scientific">Candidatus Caccovicinus merdipullorum</name>
    <dbReference type="NCBI Taxonomy" id="2840724"/>
    <lineage>
        <taxon>Bacteria</taxon>
        <taxon>Bacillati</taxon>
        <taxon>Bacillota</taxon>
        <taxon>Clostridia</taxon>
        <taxon>Eubacteriales</taxon>
        <taxon>Candidatus Caccovicinus</taxon>
    </lineage>
</organism>
<dbReference type="PANTHER" id="PTHR21039">
    <property type="entry name" value="HISTIDINOL PHOSPHATASE-RELATED"/>
    <property type="match status" value="1"/>
</dbReference>
<evidence type="ECO:0000256" key="1">
    <source>
        <dbReference type="ARBA" id="ARBA00004970"/>
    </source>
</evidence>
<evidence type="ECO:0000256" key="3">
    <source>
        <dbReference type="ARBA" id="ARBA00013085"/>
    </source>
</evidence>
<dbReference type="InterPro" id="IPR004013">
    <property type="entry name" value="PHP_dom"/>
</dbReference>
<evidence type="ECO:0000313" key="10">
    <source>
        <dbReference type="EMBL" id="HIT41518.1"/>
    </source>
</evidence>
<protein>
    <recommendedName>
        <fullName evidence="3 8">Histidinol-phosphatase</fullName>
        <shortName evidence="8">HolPase</shortName>
        <ecNumber evidence="3 8">3.1.3.15</ecNumber>
    </recommendedName>
</protein>
<reference evidence="10" key="2">
    <citation type="journal article" date="2021" name="PeerJ">
        <title>Extensive microbial diversity within the chicken gut microbiome revealed by metagenomics and culture.</title>
        <authorList>
            <person name="Gilroy R."/>
            <person name="Ravi A."/>
            <person name="Getino M."/>
            <person name="Pursley I."/>
            <person name="Horton D.L."/>
            <person name="Alikhan N.F."/>
            <person name="Baker D."/>
            <person name="Gharbi K."/>
            <person name="Hall N."/>
            <person name="Watson M."/>
            <person name="Adriaenssens E.M."/>
            <person name="Foster-Nyarko E."/>
            <person name="Jarju S."/>
            <person name="Secka A."/>
            <person name="Antonio M."/>
            <person name="Oren A."/>
            <person name="Chaudhuri R.R."/>
            <person name="La Ragione R."/>
            <person name="Hildebrand F."/>
            <person name="Pallen M.J."/>
        </authorList>
    </citation>
    <scope>NUCLEOTIDE SEQUENCE</scope>
    <source>
        <strain evidence="10">CHK123-3438</strain>
    </source>
</reference>
<dbReference type="SUPFAM" id="SSF89550">
    <property type="entry name" value="PHP domain-like"/>
    <property type="match status" value="1"/>
</dbReference>
<dbReference type="SMART" id="SM00481">
    <property type="entry name" value="POLIIIAc"/>
    <property type="match status" value="1"/>
</dbReference>
<comment type="catalytic activity">
    <reaction evidence="7 8">
        <text>L-histidinol phosphate + H2O = L-histidinol + phosphate</text>
        <dbReference type="Rhea" id="RHEA:14465"/>
        <dbReference type="ChEBI" id="CHEBI:15377"/>
        <dbReference type="ChEBI" id="CHEBI:43474"/>
        <dbReference type="ChEBI" id="CHEBI:57699"/>
        <dbReference type="ChEBI" id="CHEBI:57980"/>
        <dbReference type="EC" id="3.1.3.15"/>
    </reaction>
</comment>
<dbReference type="InterPro" id="IPR003141">
    <property type="entry name" value="Pol/His_phosphatase_N"/>
</dbReference>
<evidence type="ECO:0000256" key="7">
    <source>
        <dbReference type="ARBA" id="ARBA00049158"/>
    </source>
</evidence>
<dbReference type="EC" id="3.1.3.15" evidence="3 8"/>
<comment type="caution">
    <text evidence="10">The sequence shown here is derived from an EMBL/GenBank/DDBJ whole genome shotgun (WGS) entry which is preliminary data.</text>
</comment>
<dbReference type="Proteomes" id="UP000886860">
    <property type="component" value="Unassembled WGS sequence"/>
</dbReference>
<evidence type="ECO:0000256" key="5">
    <source>
        <dbReference type="ARBA" id="ARBA00022801"/>
    </source>
</evidence>
<keyword evidence="6 8" id="KW-0368">Histidine biosynthesis</keyword>
<feature type="domain" description="Polymerase/histidinol phosphatase N-terminal" evidence="9">
    <location>
        <begin position="4"/>
        <end position="86"/>
    </location>
</feature>
<accession>A0A9D1KEH9</accession>
<dbReference type="Pfam" id="PF02811">
    <property type="entry name" value="PHP"/>
    <property type="match status" value="1"/>
</dbReference>